<evidence type="ECO:0000256" key="6">
    <source>
        <dbReference type="ARBA" id="ARBA00022989"/>
    </source>
</evidence>
<evidence type="ECO:0000313" key="10">
    <source>
        <dbReference type="EMBL" id="WAL59173.1"/>
    </source>
</evidence>
<dbReference type="GO" id="GO:0015979">
    <property type="term" value="P:photosynthesis"/>
    <property type="evidence" value="ECO:0007669"/>
    <property type="project" value="UniProtKB-UniRule"/>
</dbReference>
<sequence length="81" mass="8345">MFYLDLLAVVPRTPEWSLTTALIMVIANAIAIAIARFAIQQPNVGPTLIGDFSVPALIGAACFGHVLGTGAILGLANLGVI</sequence>
<comment type="similarity">
    <text evidence="2 9">Belongs to the PsaG/PsaK family.</text>
</comment>
<evidence type="ECO:0000256" key="2">
    <source>
        <dbReference type="ARBA" id="ARBA00006458"/>
    </source>
</evidence>
<reference evidence="10" key="1">
    <citation type="submission" date="2022-12" db="EMBL/GenBank/DDBJ databases">
        <title>Polyphasic identification of a Novel Hot-Spring Cyanobacterium Ocullathermofonsia sinensis gen nov. sp. nov. and Genomic Insights on its Adaptations to the Thermal Habitat.</title>
        <authorList>
            <person name="Daroch M."/>
            <person name="Tang J."/>
            <person name="Jiang Y."/>
        </authorList>
    </citation>
    <scope>NUCLEOTIDE SEQUENCE</scope>
    <source>
        <strain evidence="10">PKUAC-SCTA174</strain>
    </source>
</reference>
<dbReference type="NCBIfam" id="TIGR03049">
    <property type="entry name" value="PS_I_psaK"/>
    <property type="match status" value="1"/>
</dbReference>
<evidence type="ECO:0000256" key="8">
    <source>
        <dbReference type="ARBA" id="ARBA00023136"/>
    </source>
</evidence>
<dbReference type="InterPro" id="IPR037101">
    <property type="entry name" value="PSI_PsaK_bact"/>
</dbReference>
<evidence type="ECO:0000256" key="3">
    <source>
        <dbReference type="ARBA" id="ARBA00022531"/>
    </source>
</evidence>
<comment type="subcellular location">
    <subcellularLocation>
        <location evidence="9">Cellular thylakoid membrane</location>
        <topology evidence="9">Multi-pass membrane protein</topology>
    </subcellularLocation>
    <subcellularLocation>
        <location evidence="1">Membrane</location>
        <topology evidence="1">Multi-pass membrane protein</topology>
    </subcellularLocation>
</comment>
<name>A0A9E8Z9S2_9CYAN</name>
<feature type="transmembrane region" description="Helical" evidence="9">
    <location>
        <begin position="20"/>
        <end position="39"/>
    </location>
</feature>
<feature type="transmembrane region" description="Helical" evidence="9">
    <location>
        <begin position="51"/>
        <end position="76"/>
    </location>
</feature>
<keyword evidence="4 9" id="KW-0812">Transmembrane</keyword>
<evidence type="ECO:0000256" key="4">
    <source>
        <dbReference type="ARBA" id="ARBA00022692"/>
    </source>
</evidence>
<dbReference type="KEGG" id="tsin:OXH18_18625"/>
<dbReference type="InterPro" id="IPR017492">
    <property type="entry name" value="PSI_PsaK"/>
</dbReference>
<dbReference type="GO" id="GO:0009522">
    <property type="term" value="C:photosystem I"/>
    <property type="evidence" value="ECO:0007669"/>
    <property type="project" value="UniProtKB-KW"/>
</dbReference>
<protein>
    <recommendedName>
        <fullName evidence="9">Photosystem I reaction center subunit PsaK</fullName>
    </recommendedName>
    <alternativeName>
        <fullName evidence="9">Photosystem I subunit X</fullName>
    </alternativeName>
</protein>
<proteinExistence type="inferred from homology"/>
<evidence type="ECO:0000313" key="11">
    <source>
        <dbReference type="Proteomes" id="UP001163152"/>
    </source>
</evidence>
<dbReference type="Pfam" id="PF01241">
    <property type="entry name" value="PSI_PSAK"/>
    <property type="match status" value="1"/>
</dbReference>
<evidence type="ECO:0000256" key="5">
    <source>
        <dbReference type="ARBA" id="ARBA00022836"/>
    </source>
</evidence>
<dbReference type="Proteomes" id="UP001163152">
    <property type="component" value="Chromosome"/>
</dbReference>
<evidence type="ECO:0000256" key="9">
    <source>
        <dbReference type="HAMAP-Rule" id="MF_00474"/>
    </source>
</evidence>
<dbReference type="AlphaFoldDB" id="A0A9E8Z9S2"/>
<dbReference type="InterPro" id="IPR000549">
    <property type="entry name" value="PSI_PsaG/PsaK"/>
</dbReference>
<evidence type="ECO:0000256" key="1">
    <source>
        <dbReference type="ARBA" id="ARBA00004141"/>
    </source>
</evidence>
<keyword evidence="11" id="KW-1185">Reference proteome</keyword>
<gene>
    <name evidence="9 10" type="primary">psaK</name>
    <name evidence="10" type="ORF">OXH18_18625</name>
</gene>
<dbReference type="EMBL" id="CP113797">
    <property type="protein sequence ID" value="WAL59173.1"/>
    <property type="molecule type" value="Genomic_DNA"/>
</dbReference>
<dbReference type="InterPro" id="IPR035982">
    <property type="entry name" value="PSI_centre_PsaK_sf"/>
</dbReference>
<accession>A0A9E8Z9S2</accession>
<keyword evidence="5 9" id="KW-0603">Photosystem I</keyword>
<dbReference type="SUPFAM" id="SSF81563">
    <property type="entry name" value="Photosystem I reaction center subunit X, PsaK"/>
    <property type="match status" value="1"/>
</dbReference>
<dbReference type="RefSeq" id="WP_268608815.1">
    <property type="nucleotide sequence ID" value="NZ_CP113797.1"/>
</dbReference>
<evidence type="ECO:0000256" key="7">
    <source>
        <dbReference type="ARBA" id="ARBA00023078"/>
    </source>
</evidence>
<keyword evidence="8 9" id="KW-0472">Membrane</keyword>
<keyword evidence="3 9" id="KW-0602">Photosynthesis</keyword>
<dbReference type="HAMAP" id="MF_00474">
    <property type="entry name" value="PSI_PsaK"/>
    <property type="match status" value="1"/>
</dbReference>
<dbReference type="GO" id="GO:0031676">
    <property type="term" value="C:plasma membrane-derived thylakoid membrane"/>
    <property type="evidence" value="ECO:0007669"/>
    <property type="project" value="UniProtKB-SubCell"/>
</dbReference>
<keyword evidence="7 9" id="KW-0793">Thylakoid</keyword>
<dbReference type="Gene3D" id="1.20.860.20">
    <property type="entry name" value="Photosystem I PsaK, reaction centre"/>
    <property type="match status" value="1"/>
</dbReference>
<organism evidence="10 11">
    <name type="scientific">Thermocoleostomius sinensis A174</name>
    <dbReference type="NCBI Taxonomy" id="2016057"/>
    <lineage>
        <taxon>Bacteria</taxon>
        <taxon>Bacillati</taxon>
        <taxon>Cyanobacteriota</taxon>
        <taxon>Cyanophyceae</taxon>
        <taxon>Oculatellales</taxon>
        <taxon>Oculatellaceae</taxon>
        <taxon>Thermocoleostomius</taxon>
    </lineage>
</organism>
<keyword evidence="6 9" id="KW-1133">Transmembrane helix</keyword>